<name>A0A9P3LFB0_9APHY</name>
<dbReference type="EMBL" id="BPQB01000032">
    <property type="protein sequence ID" value="GJE93371.1"/>
    <property type="molecule type" value="Genomic_DNA"/>
</dbReference>
<gene>
    <name evidence="1" type="ORF">PsYK624_095300</name>
</gene>
<protein>
    <submittedName>
        <fullName evidence="1">Uncharacterized protein</fullName>
    </submittedName>
</protein>
<keyword evidence="2" id="KW-1185">Reference proteome</keyword>
<organism evidence="1 2">
    <name type="scientific">Phanerochaete sordida</name>
    <dbReference type="NCBI Taxonomy" id="48140"/>
    <lineage>
        <taxon>Eukaryota</taxon>
        <taxon>Fungi</taxon>
        <taxon>Dikarya</taxon>
        <taxon>Basidiomycota</taxon>
        <taxon>Agaricomycotina</taxon>
        <taxon>Agaricomycetes</taxon>
        <taxon>Polyporales</taxon>
        <taxon>Phanerochaetaceae</taxon>
        <taxon>Phanerochaete</taxon>
    </lineage>
</organism>
<reference evidence="1 2" key="1">
    <citation type="submission" date="2021-08" db="EMBL/GenBank/DDBJ databases">
        <title>Draft Genome Sequence of Phanerochaete sordida strain YK-624.</title>
        <authorList>
            <person name="Mori T."/>
            <person name="Dohra H."/>
            <person name="Suzuki T."/>
            <person name="Kawagishi H."/>
            <person name="Hirai H."/>
        </authorList>
    </citation>
    <scope>NUCLEOTIDE SEQUENCE [LARGE SCALE GENOMIC DNA]</scope>
    <source>
        <strain evidence="1 2">YK-624</strain>
    </source>
</reference>
<evidence type="ECO:0000313" key="1">
    <source>
        <dbReference type="EMBL" id="GJE93371.1"/>
    </source>
</evidence>
<sequence length="134" mass="14765">MLCATVSSGALTASLTEPPLAQAPLRRNDRHDENVAAWPLFRRGISLRWDVVRWEHERLTPNSHRSLGTTRPLNASRSRTGNEIQAVLPRGSSNAGLGLELVSTKDAAADFEAHSSSSSEDMLRAKHHCRCHEC</sequence>
<proteinExistence type="predicted"/>
<evidence type="ECO:0000313" key="2">
    <source>
        <dbReference type="Proteomes" id="UP000703269"/>
    </source>
</evidence>
<comment type="caution">
    <text evidence="1">The sequence shown here is derived from an EMBL/GenBank/DDBJ whole genome shotgun (WGS) entry which is preliminary data.</text>
</comment>
<accession>A0A9P3LFB0</accession>
<dbReference type="Proteomes" id="UP000703269">
    <property type="component" value="Unassembled WGS sequence"/>
</dbReference>
<dbReference type="AlphaFoldDB" id="A0A9P3LFB0"/>